<dbReference type="Pfam" id="PF02954">
    <property type="entry name" value="HTH_8"/>
    <property type="match status" value="1"/>
</dbReference>
<reference evidence="10 11" key="1">
    <citation type="submission" date="2016-03" db="EMBL/GenBank/DDBJ databases">
        <authorList>
            <person name="Ploux O."/>
        </authorList>
    </citation>
    <scope>NUCLEOTIDE SEQUENCE [LARGE SCALE GENOMIC DNA]</scope>
    <source>
        <strain evidence="10 11">BER2</strain>
    </source>
</reference>
<dbReference type="InterPro" id="IPR027417">
    <property type="entry name" value="P-loop_NTPase"/>
</dbReference>
<dbReference type="AlphaFoldDB" id="A0A150WDW5"/>
<gene>
    <name evidence="10" type="ORF">AZI85_09190</name>
</gene>
<dbReference type="InterPro" id="IPR001789">
    <property type="entry name" value="Sig_transdc_resp-reg_receiver"/>
</dbReference>
<dbReference type="GO" id="GO:0005524">
    <property type="term" value="F:ATP binding"/>
    <property type="evidence" value="ECO:0007669"/>
    <property type="project" value="UniProtKB-KW"/>
</dbReference>
<dbReference type="SUPFAM" id="SSF52540">
    <property type="entry name" value="P-loop containing nucleoside triphosphate hydrolases"/>
    <property type="match status" value="1"/>
</dbReference>
<dbReference type="PANTHER" id="PTHR32071">
    <property type="entry name" value="TRANSCRIPTIONAL REGULATORY PROTEIN"/>
    <property type="match status" value="1"/>
</dbReference>
<dbReference type="PROSITE" id="PS50045">
    <property type="entry name" value="SIGMA54_INTERACT_4"/>
    <property type="match status" value="1"/>
</dbReference>
<dbReference type="PROSITE" id="PS00676">
    <property type="entry name" value="SIGMA54_INTERACT_2"/>
    <property type="match status" value="1"/>
</dbReference>
<dbReference type="InterPro" id="IPR058031">
    <property type="entry name" value="AAA_lid_NorR"/>
</dbReference>
<evidence type="ECO:0000256" key="4">
    <source>
        <dbReference type="ARBA" id="ARBA00023125"/>
    </source>
</evidence>
<dbReference type="InterPro" id="IPR003593">
    <property type="entry name" value="AAA+_ATPase"/>
</dbReference>
<sequence>MDKQKTILLIEDDLDLAELATAYFRQKNITVIHEENPLSALQQVVTQKISPDAIITDLNLPTINGMEFIKRLRAEGVQTPIILITVSNDVDVAVEAIEAGAYDFVVKPLHFPQLLISAQRAFKFNILSAENKTLKETLDISKGLHPEGIIGKSESIHRIMDLARRVSKSSSTVSITGESGTGKEVFAKAIHRWSPRNKKPFVAINCSAIPENLLESELFGHAKGAFTGAVDKKTGLFEEADGGTLFLDEIGDLNLTLQAKLLRVLQEKEIKRVGENQARAVDVRVIAATHKDLRLEVQEKRFREDLFFRLNVIPIKIPPLRERREDIIPLAEHFLKKFNTLNGTQIQGFKKNAKEFLLTHPWRGNVRELENTIERAVVLATGPEIDVSALTLFDEGTASSAIADDDKKNAFIFRFGEEVSSLHELEKKYVQFVYERHNRAKEMTAKALGIDRKTLYRKLQEIETT</sequence>
<dbReference type="Gene3D" id="1.10.10.60">
    <property type="entry name" value="Homeodomain-like"/>
    <property type="match status" value="1"/>
</dbReference>
<comment type="caution">
    <text evidence="10">The sequence shown here is derived from an EMBL/GenBank/DDBJ whole genome shotgun (WGS) entry which is preliminary data.</text>
</comment>
<dbReference type="InterPro" id="IPR009057">
    <property type="entry name" value="Homeodomain-like_sf"/>
</dbReference>
<feature type="domain" description="Sigma-54 factor interaction" evidence="8">
    <location>
        <begin position="149"/>
        <end position="378"/>
    </location>
</feature>
<keyword evidence="2" id="KW-0067">ATP-binding</keyword>
<dbReference type="SUPFAM" id="SSF46689">
    <property type="entry name" value="Homeodomain-like"/>
    <property type="match status" value="1"/>
</dbReference>
<dbReference type="PROSITE" id="PS50110">
    <property type="entry name" value="RESPONSE_REGULATORY"/>
    <property type="match status" value="1"/>
</dbReference>
<dbReference type="EMBL" id="LUKF01000017">
    <property type="protein sequence ID" value="KYG61119.1"/>
    <property type="molecule type" value="Genomic_DNA"/>
</dbReference>
<organism evidence="10 11">
    <name type="scientific">Bdellovibrio bacteriovorus</name>
    <dbReference type="NCBI Taxonomy" id="959"/>
    <lineage>
        <taxon>Bacteria</taxon>
        <taxon>Pseudomonadati</taxon>
        <taxon>Bdellovibrionota</taxon>
        <taxon>Bdellovibrionia</taxon>
        <taxon>Bdellovibrionales</taxon>
        <taxon>Pseudobdellovibrionaceae</taxon>
        <taxon>Bdellovibrio</taxon>
    </lineage>
</organism>
<evidence type="ECO:0000256" key="7">
    <source>
        <dbReference type="PROSITE-ProRule" id="PRU00169"/>
    </source>
</evidence>
<dbReference type="FunFam" id="3.40.50.300:FF:000006">
    <property type="entry name" value="DNA-binding transcriptional regulator NtrC"/>
    <property type="match status" value="1"/>
</dbReference>
<feature type="modified residue" description="4-aspartylphosphate" evidence="7">
    <location>
        <position position="57"/>
    </location>
</feature>
<dbReference type="RefSeq" id="WP_063244495.1">
    <property type="nucleotide sequence ID" value="NZ_CP168967.1"/>
</dbReference>
<evidence type="ECO:0000256" key="3">
    <source>
        <dbReference type="ARBA" id="ARBA00023015"/>
    </source>
</evidence>
<dbReference type="Gene3D" id="3.40.50.2300">
    <property type="match status" value="1"/>
</dbReference>
<keyword evidence="3" id="KW-0805">Transcription regulation</keyword>
<evidence type="ECO:0000259" key="8">
    <source>
        <dbReference type="PROSITE" id="PS50045"/>
    </source>
</evidence>
<protein>
    <submittedName>
        <fullName evidence="10">NtrC family transcriptional regulator</fullName>
    </submittedName>
</protein>
<evidence type="ECO:0000256" key="1">
    <source>
        <dbReference type="ARBA" id="ARBA00022741"/>
    </source>
</evidence>
<dbReference type="CDD" id="cd00009">
    <property type="entry name" value="AAA"/>
    <property type="match status" value="1"/>
</dbReference>
<dbReference type="Proteomes" id="UP000075391">
    <property type="component" value="Unassembled WGS sequence"/>
</dbReference>
<dbReference type="InterPro" id="IPR002078">
    <property type="entry name" value="Sigma_54_int"/>
</dbReference>
<dbReference type="Pfam" id="PF25601">
    <property type="entry name" value="AAA_lid_14"/>
    <property type="match status" value="1"/>
</dbReference>
<keyword evidence="4" id="KW-0238">DNA-binding</keyword>
<keyword evidence="7" id="KW-0597">Phosphoprotein</keyword>
<evidence type="ECO:0000313" key="10">
    <source>
        <dbReference type="EMBL" id="KYG61119.1"/>
    </source>
</evidence>
<evidence type="ECO:0000256" key="5">
    <source>
        <dbReference type="ARBA" id="ARBA00023159"/>
    </source>
</evidence>
<keyword evidence="5" id="KW-0010">Activator</keyword>
<dbReference type="InterPro" id="IPR011006">
    <property type="entry name" value="CheY-like_superfamily"/>
</dbReference>
<evidence type="ECO:0000256" key="2">
    <source>
        <dbReference type="ARBA" id="ARBA00022840"/>
    </source>
</evidence>
<evidence type="ECO:0000313" key="11">
    <source>
        <dbReference type="Proteomes" id="UP000075391"/>
    </source>
</evidence>
<dbReference type="Gene3D" id="3.40.50.300">
    <property type="entry name" value="P-loop containing nucleotide triphosphate hydrolases"/>
    <property type="match status" value="1"/>
</dbReference>
<proteinExistence type="predicted"/>
<dbReference type="SUPFAM" id="SSF52172">
    <property type="entry name" value="CheY-like"/>
    <property type="match status" value="1"/>
</dbReference>
<dbReference type="Pfam" id="PF00072">
    <property type="entry name" value="Response_reg"/>
    <property type="match status" value="1"/>
</dbReference>
<dbReference type="SMART" id="SM00382">
    <property type="entry name" value="AAA"/>
    <property type="match status" value="1"/>
</dbReference>
<keyword evidence="1" id="KW-0547">Nucleotide-binding</keyword>
<dbReference type="GO" id="GO:0000160">
    <property type="term" value="P:phosphorelay signal transduction system"/>
    <property type="evidence" value="ECO:0007669"/>
    <property type="project" value="InterPro"/>
</dbReference>
<dbReference type="Gene3D" id="1.10.8.60">
    <property type="match status" value="1"/>
</dbReference>
<feature type="domain" description="Response regulatory" evidence="9">
    <location>
        <begin position="6"/>
        <end position="122"/>
    </location>
</feature>
<dbReference type="Pfam" id="PF00158">
    <property type="entry name" value="Sigma54_activat"/>
    <property type="match status" value="1"/>
</dbReference>
<evidence type="ECO:0000259" key="9">
    <source>
        <dbReference type="PROSITE" id="PS50110"/>
    </source>
</evidence>
<name>A0A150WDW5_BDEBC</name>
<dbReference type="InterPro" id="IPR002197">
    <property type="entry name" value="HTH_Fis"/>
</dbReference>
<dbReference type="OrthoDB" id="5289327at2"/>
<dbReference type="SMART" id="SM00448">
    <property type="entry name" value="REC"/>
    <property type="match status" value="1"/>
</dbReference>
<keyword evidence="6" id="KW-0804">Transcription</keyword>
<dbReference type="GO" id="GO:0006355">
    <property type="term" value="P:regulation of DNA-templated transcription"/>
    <property type="evidence" value="ECO:0007669"/>
    <property type="project" value="InterPro"/>
</dbReference>
<dbReference type="GO" id="GO:0043565">
    <property type="term" value="F:sequence-specific DNA binding"/>
    <property type="evidence" value="ECO:0007669"/>
    <property type="project" value="InterPro"/>
</dbReference>
<evidence type="ECO:0000256" key="6">
    <source>
        <dbReference type="ARBA" id="ARBA00023163"/>
    </source>
</evidence>
<dbReference type="FunFam" id="1.10.8.60:FF:000014">
    <property type="entry name" value="DNA-binding transcriptional regulator NtrC"/>
    <property type="match status" value="1"/>
</dbReference>
<dbReference type="InterPro" id="IPR025943">
    <property type="entry name" value="Sigma_54_int_dom_ATP-bd_2"/>
</dbReference>
<accession>A0A150WDW5</accession>